<accession>A0AAW0UNA0</accession>
<dbReference type="PROSITE" id="PS50294">
    <property type="entry name" value="WD_REPEATS_REGION"/>
    <property type="match status" value="1"/>
</dbReference>
<dbReference type="Proteomes" id="UP001487740">
    <property type="component" value="Unassembled WGS sequence"/>
</dbReference>
<dbReference type="InterPro" id="IPR019775">
    <property type="entry name" value="WD40_repeat_CS"/>
</dbReference>
<evidence type="ECO:0000256" key="2">
    <source>
        <dbReference type="ARBA" id="ARBA00022490"/>
    </source>
</evidence>
<dbReference type="Pfam" id="PF00400">
    <property type="entry name" value="WD40"/>
    <property type="match status" value="3"/>
</dbReference>
<feature type="repeat" description="WD" evidence="8">
    <location>
        <begin position="246"/>
        <end position="287"/>
    </location>
</feature>
<comment type="subcellular location">
    <subcellularLocation>
        <location evidence="1">Cytoplasm</location>
    </subcellularLocation>
</comment>
<gene>
    <name evidence="9" type="ORF">O3P69_002730</name>
</gene>
<dbReference type="PANTHER" id="PTHR14344:SF3">
    <property type="entry name" value="WD REPEAT-CONTAINING PROTEIN 6"/>
    <property type="match status" value="1"/>
</dbReference>
<organism evidence="9 10">
    <name type="scientific">Scylla paramamosain</name>
    <name type="common">Mud crab</name>
    <dbReference type="NCBI Taxonomy" id="85552"/>
    <lineage>
        <taxon>Eukaryota</taxon>
        <taxon>Metazoa</taxon>
        <taxon>Ecdysozoa</taxon>
        <taxon>Arthropoda</taxon>
        <taxon>Crustacea</taxon>
        <taxon>Multicrustacea</taxon>
        <taxon>Malacostraca</taxon>
        <taxon>Eumalacostraca</taxon>
        <taxon>Eucarida</taxon>
        <taxon>Decapoda</taxon>
        <taxon>Pleocyemata</taxon>
        <taxon>Brachyura</taxon>
        <taxon>Eubrachyura</taxon>
        <taxon>Portunoidea</taxon>
        <taxon>Portunidae</taxon>
        <taxon>Portuninae</taxon>
        <taxon>Scylla</taxon>
    </lineage>
</organism>
<dbReference type="PANTHER" id="PTHR14344">
    <property type="entry name" value="WD REPEAT PROTEIN"/>
    <property type="match status" value="1"/>
</dbReference>
<evidence type="ECO:0000256" key="3">
    <source>
        <dbReference type="ARBA" id="ARBA00022574"/>
    </source>
</evidence>
<dbReference type="InterPro" id="IPR001680">
    <property type="entry name" value="WD40_rpt"/>
</dbReference>
<feature type="repeat" description="WD" evidence="8">
    <location>
        <begin position="1052"/>
        <end position="1090"/>
    </location>
</feature>
<dbReference type="GO" id="GO:0030488">
    <property type="term" value="P:tRNA methylation"/>
    <property type="evidence" value="ECO:0007669"/>
    <property type="project" value="TreeGrafter"/>
</dbReference>
<dbReference type="InterPro" id="IPR015943">
    <property type="entry name" value="WD40/YVTN_repeat-like_dom_sf"/>
</dbReference>
<keyword evidence="3 8" id="KW-0853">WD repeat</keyword>
<dbReference type="GO" id="GO:0005737">
    <property type="term" value="C:cytoplasm"/>
    <property type="evidence" value="ECO:0007669"/>
    <property type="project" value="UniProtKB-SubCell"/>
</dbReference>
<comment type="similarity">
    <text evidence="6">Belongs to the WD repeat WDR6 family.</text>
</comment>
<dbReference type="EMBL" id="JARAKH010000009">
    <property type="protein sequence ID" value="KAK8401165.1"/>
    <property type="molecule type" value="Genomic_DNA"/>
</dbReference>
<comment type="caution">
    <text evidence="9">The sequence shown here is derived from an EMBL/GenBank/DDBJ whole genome shotgun (WGS) entry which is preliminary data.</text>
</comment>
<dbReference type="SUPFAM" id="SSF50978">
    <property type="entry name" value="WD40 repeat-like"/>
    <property type="match status" value="4"/>
</dbReference>
<evidence type="ECO:0000256" key="1">
    <source>
        <dbReference type="ARBA" id="ARBA00004496"/>
    </source>
</evidence>
<reference evidence="9 10" key="1">
    <citation type="submission" date="2023-03" db="EMBL/GenBank/DDBJ databases">
        <title>High-quality genome of Scylla paramamosain provides insights in environmental adaptation.</title>
        <authorList>
            <person name="Zhang L."/>
        </authorList>
    </citation>
    <scope>NUCLEOTIDE SEQUENCE [LARGE SCALE GENOMIC DNA]</scope>
    <source>
        <strain evidence="9">LZ_2023a</strain>
        <tissue evidence="9">Muscle</tissue>
    </source>
</reference>
<feature type="repeat" description="WD" evidence="8">
    <location>
        <begin position="1106"/>
        <end position="1139"/>
    </location>
</feature>
<dbReference type="PROSITE" id="PS00678">
    <property type="entry name" value="WD_REPEATS_1"/>
    <property type="match status" value="2"/>
</dbReference>
<name>A0AAW0UNA0_SCYPA</name>
<evidence type="ECO:0000256" key="4">
    <source>
        <dbReference type="ARBA" id="ARBA00022694"/>
    </source>
</evidence>
<dbReference type="PROSITE" id="PS50082">
    <property type="entry name" value="WD_REPEATS_2"/>
    <property type="match status" value="3"/>
</dbReference>
<protein>
    <recommendedName>
        <fullName evidence="7">tRNA (34-2'-O)-methyltransferase regulator WDR6</fullName>
    </recommendedName>
</protein>
<keyword evidence="5" id="KW-0677">Repeat</keyword>
<dbReference type="AlphaFoldDB" id="A0AAW0UNA0"/>
<dbReference type="InterPro" id="IPR036322">
    <property type="entry name" value="WD40_repeat_dom_sf"/>
</dbReference>
<keyword evidence="4" id="KW-0819">tRNA processing</keyword>
<evidence type="ECO:0000256" key="8">
    <source>
        <dbReference type="PROSITE-ProRule" id="PRU00221"/>
    </source>
</evidence>
<evidence type="ECO:0000256" key="6">
    <source>
        <dbReference type="ARBA" id="ARBA00038255"/>
    </source>
</evidence>
<evidence type="ECO:0000256" key="5">
    <source>
        <dbReference type="ARBA" id="ARBA00022737"/>
    </source>
</evidence>
<keyword evidence="2" id="KW-0963">Cytoplasm</keyword>
<sequence>MPGGGRMGGVAVTFTHRLLNTHITALSVKENLVFIGEGQHCHAHDVLSGRQLSSTQVFCAAVVHGLSGQASPAHDGSWLLLVFGQKSLAVLLFSPDQEKFFVLLEERNVEDWIIDAGLEKDLAHVVVATGHNSLLRCEIPDLAVCYKNLSKKTSGDELHSCPVTQKSRTVSLVSDIHMSDRKGDLSIVAQAACVERCVLFSGHLVMMTGHWESAVLMAGTMALQVMVWGPWATRDSEGKVLPLHCLEGHQGSIFSITFSSSQGLIATTSDDRSLRVWEVKHKAKILPPINPEEEQEYWRSATIIEKFASYGHRARVWRSLIFPTWIISVGEDSVVCVWEHSGTLAASWNGHDGASIWSVAACEDPLDRLITGSSDGSVKSWCLNAAVPIIAKLMSDLPWNDEHSTEKCSEVTTESVENSIAFNSGKTEEYNVPESHELFEDNCIEIPSLRRKPVAVADFPRCISLVAEDMVLVITNSGKLYSHNPETFWHLEYEDERFKNYAIMEANPDGRCVAVGTLGGTVVILQVAERSVRPEVEVVGSSGKVFALQWLTMDRILVLGTVGLMTTWEIQTKDKSRDHTSVHNVQGAACRISTHYLPVSMHRWLCAVYVTPIMTKIAPQHLVCGDRAGSLHLYALNEPKPQHSLQGVHGKNGVTSVLCWHRGVVYSSGRDGYIRSLRVCEGRLLLLTATRVSGSSWVSRLIAVQGKLLAVCFYGVKLKLWSVGEEQTLLEVECGGAHRSWDLHLCGTRGWLVCTFLKDGTPYTFSTSLSNRMLPLIRPALHTQETMELRLPFQHRRETVLLTAGEDTTLRLHALQQQGQRQSFGVVRSHLSGVRALCLIEETHVTMSDNDTVWLVSAGGRAELKVWECSVSEFSDLASYSACDLCCCDVCVLPSGHDVCMEGDSSKLQPQSVILREVGSHMLRTGCHRNWKKQHLTLDPETRYMGATAFWVSSSQALVALASSDGFLRIFLFLRECEKLWEPCAVECGSCVLSVAQLKVVTGTILVTCSTSGHVTFWDLQAVVDWSLSLTASEDLSHQPHQPPQPQELTLVAAHQSGINAIAFHYNADDPSCIIMATGGDDNTISVWKVVVVEGAQVTVIHQCSVVGHASQVSGLGWLSENYLISASIDQRLIVWNFNKKDGVLWEDPIRFCNAIREDRAAEEHQLLMPVGCRFTGVPDVKGLIVSDVDETENVGHKSHRIDKRVFVYAGLRVCACVCVRVCAVRASPPLPLHTGLLTTFTAKHTFITQYCLHTLVLLCLVIKVKLVVFELLKA</sequence>
<dbReference type="SMART" id="SM00320">
    <property type="entry name" value="WD40"/>
    <property type="match status" value="8"/>
</dbReference>
<keyword evidence="10" id="KW-1185">Reference proteome</keyword>
<dbReference type="Gene3D" id="2.130.10.10">
    <property type="entry name" value="YVTN repeat-like/Quinoprotein amine dehydrogenase"/>
    <property type="match status" value="3"/>
</dbReference>
<evidence type="ECO:0000256" key="7">
    <source>
        <dbReference type="ARBA" id="ARBA00040154"/>
    </source>
</evidence>
<evidence type="ECO:0000313" key="9">
    <source>
        <dbReference type="EMBL" id="KAK8401165.1"/>
    </source>
</evidence>
<dbReference type="InterPro" id="IPR051973">
    <property type="entry name" value="tRNA_Anticodon_Mtase-Reg"/>
</dbReference>
<evidence type="ECO:0000313" key="10">
    <source>
        <dbReference type="Proteomes" id="UP001487740"/>
    </source>
</evidence>
<proteinExistence type="inferred from homology"/>